<dbReference type="EMBL" id="MPUH01000002">
    <property type="protein sequence ID" value="OMJ96208.1"/>
    <property type="molecule type" value="Genomic_DNA"/>
</dbReference>
<dbReference type="PANTHER" id="PTHR44499:SF1">
    <property type="entry name" value="JOUBERIN"/>
    <property type="match status" value="1"/>
</dbReference>
<dbReference type="PROSITE" id="PS50082">
    <property type="entry name" value="WD_REPEATS_2"/>
    <property type="match status" value="2"/>
</dbReference>
<evidence type="ECO:0000313" key="4">
    <source>
        <dbReference type="EMBL" id="OMJ96208.1"/>
    </source>
</evidence>
<evidence type="ECO:0000256" key="1">
    <source>
        <dbReference type="ARBA" id="ARBA00022574"/>
    </source>
</evidence>
<reference evidence="4 5" key="1">
    <citation type="submission" date="2016-11" db="EMBL/GenBank/DDBJ databases">
        <title>The macronuclear genome of Stentor coeruleus: a giant cell with tiny introns.</title>
        <authorList>
            <person name="Slabodnick M."/>
            <person name="Ruby J.G."/>
            <person name="Reiff S.B."/>
            <person name="Swart E.C."/>
            <person name="Gosai S."/>
            <person name="Prabakaran S."/>
            <person name="Witkowska E."/>
            <person name="Larue G.E."/>
            <person name="Fisher S."/>
            <person name="Freeman R.M."/>
            <person name="Gunawardena J."/>
            <person name="Chu W."/>
            <person name="Stover N.A."/>
            <person name="Gregory B.D."/>
            <person name="Nowacki M."/>
            <person name="Derisi J."/>
            <person name="Roy S.W."/>
            <person name="Marshall W.F."/>
            <person name="Sood P."/>
        </authorList>
    </citation>
    <scope>NUCLEOTIDE SEQUENCE [LARGE SCALE GENOMIC DNA]</scope>
    <source>
        <strain evidence="4">WM001</strain>
    </source>
</reference>
<keyword evidence="2" id="KW-0677">Repeat</keyword>
<organism evidence="4 5">
    <name type="scientific">Stentor coeruleus</name>
    <dbReference type="NCBI Taxonomy" id="5963"/>
    <lineage>
        <taxon>Eukaryota</taxon>
        <taxon>Sar</taxon>
        <taxon>Alveolata</taxon>
        <taxon>Ciliophora</taxon>
        <taxon>Postciliodesmatophora</taxon>
        <taxon>Heterotrichea</taxon>
        <taxon>Heterotrichida</taxon>
        <taxon>Stentoridae</taxon>
        <taxon>Stentor</taxon>
    </lineage>
</organism>
<comment type="caution">
    <text evidence="4">The sequence shown here is derived from an EMBL/GenBank/DDBJ whole genome shotgun (WGS) entry which is preliminary data.</text>
</comment>
<dbReference type="OrthoDB" id="2096344at2759"/>
<dbReference type="InterPro" id="IPR019775">
    <property type="entry name" value="WD40_repeat_CS"/>
</dbReference>
<proteinExistence type="predicted"/>
<dbReference type="PROSITE" id="PS50294">
    <property type="entry name" value="WD_REPEATS_REGION"/>
    <property type="match status" value="1"/>
</dbReference>
<name>A0A1R2D4L5_9CILI</name>
<dbReference type="GO" id="GO:0036064">
    <property type="term" value="C:ciliary basal body"/>
    <property type="evidence" value="ECO:0007669"/>
    <property type="project" value="TreeGrafter"/>
</dbReference>
<dbReference type="PANTHER" id="PTHR44499">
    <property type="entry name" value="JOUBERIN"/>
    <property type="match status" value="1"/>
</dbReference>
<dbReference type="InterPro" id="IPR001680">
    <property type="entry name" value="WD40_rpt"/>
</dbReference>
<dbReference type="Proteomes" id="UP000187209">
    <property type="component" value="Unassembled WGS sequence"/>
</dbReference>
<evidence type="ECO:0000256" key="2">
    <source>
        <dbReference type="ARBA" id="ARBA00022737"/>
    </source>
</evidence>
<dbReference type="InterPro" id="IPR052803">
    <property type="entry name" value="Cilium-Associated_Jouberin"/>
</dbReference>
<dbReference type="AlphaFoldDB" id="A0A1R2D4L5"/>
<feature type="repeat" description="WD" evidence="3">
    <location>
        <begin position="412"/>
        <end position="446"/>
    </location>
</feature>
<evidence type="ECO:0000256" key="3">
    <source>
        <dbReference type="PROSITE-ProRule" id="PRU00221"/>
    </source>
</evidence>
<dbReference type="SUPFAM" id="SSF50978">
    <property type="entry name" value="WD40 repeat-like"/>
    <property type="match status" value="1"/>
</dbReference>
<dbReference type="PROSITE" id="PS00678">
    <property type="entry name" value="WD_REPEATS_1"/>
    <property type="match status" value="1"/>
</dbReference>
<evidence type="ECO:0000313" key="5">
    <source>
        <dbReference type="Proteomes" id="UP000187209"/>
    </source>
</evidence>
<dbReference type="InterPro" id="IPR036322">
    <property type="entry name" value="WD40_repeat_dom_sf"/>
</dbReference>
<keyword evidence="5" id="KW-1185">Reference proteome</keyword>
<dbReference type="Gene3D" id="2.130.10.10">
    <property type="entry name" value="YVTN repeat-like/Quinoprotein amine dehydrogenase"/>
    <property type="match status" value="1"/>
</dbReference>
<sequence>MQESQSYATENQENENVSSFPLIEVETPELLMTNTNIRNGFPFWERISAACMGCAKACSATERFITAGFTSDTMKAESGEITERMRVVLDQFHGKVVYLKICDTGGLELDPHIIHPFVRIHVIDLNKNTYKTKSHGSGVVSYFEKLGQIDSTKKYHSGNCPFIPPFSTPPCDLRDKGENDPHWDEEFILDDDAFFLLDPNTVILFEILDFNFKLIKQGSNLLRKDKLYPIAWAFLRPVGSCKMHLGVSKLQLYKFKYKAPLNFSEHHRPEVLYNFNWYNKTKYPSFIRVELHVMPPPEVTHEYFSLSPFQIEVSEKPWEELEGLAERPLAKQSPEIDNEYREKQRRLARWRKLPTEGCKIPNSLAKKFEASEMGCWRLSFSHNGKYLAAGCTDTKTVIKVFNVEDMEQVLILKGHADLIHDIKWSEKDDYLLTSSTDGTAKLWSFSEVMDPGMEITGMTASNFNPGTAQLLRHDIQHPSYVFSGVFHPDQTRKHNFLIATACFDGNVRLWVSTPGELIKTNELKIVPQQKSEFELINILGDKNASTELKLLGHRHPNTLVFGEENILYIGDSLGMIHIYDLRVRGNSPQPTLIHQVELDEMLGDPINIINLIPHDDRMLIVQSRDNVIRGLEPPRNERDNPQTLIYKRFFGPRCHRYNIRSCVSPDGQYLLSGSEDGKLFLWDIATELPYEINNLEVNIKDMIGDVAWNPVYNMIAVAGFGSDLPVIVYVYTKTVEEIEENLVNYPVDYQNPEMLVPHKEVISDLAYEVHGEYNY</sequence>
<dbReference type="SMART" id="SM00320">
    <property type="entry name" value="WD40"/>
    <property type="match status" value="5"/>
</dbReference>
<feature type="repeat" description="WD" evidence="3">
    <location>
        <begin position="664"/>
        <end position="686"/>
    </location>
</feature>
<keyword evidence="1 3" id="KW-0853">WD repeat</keyword>
<dbReference type="GO" id="GO:0044458">
    <property type="term" value="P:motile cilium assembly"/>
    <property type="evidence" value="ECO:0007669"/>
    <property type="project" value="TreeGrafter"/>
</dbReference>
<dbReference type="InterPro" id="IPR015943">
    <property type="entry name" value="WD40/YVTN_repeat-like_dom_sf"/>
</dbReference>
<protein>
    <submittedName>
        <fullName evidence="4">Uncharacterized protein</fullName>
    </submittedName>
</protein>
<accession>A0A1R2D4L5</accession>
<dbReference type="Pfam" id="PF00400">
    <property type="entry name" value="WD40"/>
    <property type="match status" value="4"/>
</dbReference>
<gene>
    <name evidence="4" type="ORF">SteCoe_166</name>
</gene>